<keyword evidence="3" id="KW-1185">Reference proteome</keyword>
<dbReference type="EMBL" id="RHPJ01000001">
    <property type="protein sequence ID" value="TGO06551.1"/>
    <property type="molecule type" value="Genomic_DNA"/>
</dbReference>
<name>A0A4Z1EAV1_9MICO</name>
<proteinExistence type="predicted"/>
<comment type="caution">
    <text evidence="2">The sequence shown here is derived from an EMBL/GenBank/DDBJ whole genome shotgun (WGS) entry which is preliminary data.</text>
</comment>
<organism evidence="2 3">
    <name type="scientific">Serinibacter arcticus</name>
    <dbReference type="NCBI Taxonomy" id="1655435"/>
    <lineage>
        <taxon>Bacteria</taxon>
        <taxon>Bacillati</taxon>
        <taxon>Actinomycetota</taxon>
        <taxon>Actinomycetes</taxon>
        <taxon>Micrococcales</taxon>
        <taxon>Beutenbergiaceae</taxon>
        <taxon>Serinibacter</taxon>
    </lineage>
</organism>
<sequence length="166" mass="17581">MYERFRDRHPDVTLVLLPADDVGSDPAGAVEASPPDPDLAAHDLEQARDDVGSLLTDVCALLEVEARIEVDWRSGSRAGAVQATATAHGPLPGLPAEIPSTLRSAGWHARLTSSSPVPCVDARLAGHALRIVVHRGRAVLTLRGDDVVVGRARSRALVAPERISRG</sequence>
<feature type="region of interest" description="Disordered" evidence="1">
    <location>
        <begin position="18"/>
        <end position="38"/>
    </location>
</feature>
<evidence type="ECO:0000313" key="2">
    <source>
        <dbReference type="EMBL" id="TGO06551.1"/>
    </source>
</evidence>
<dbReference type="AlphaFoldDB" id="A0A4Z1EAV1"/>
<reference evidence="2 3" key="1">
    <citation type="submission" date="2018-11" db="EMBL/GenBank/DDBJ databases">
        <title>Complete genome sequencing of the Actinobacteria Serinibacter sp. K3-2.</title>
        <authorList>
            <person name="Rakitin A.L."/>
            <person name="Beletsky A.V."/>
            <person name="Mardanov A.V."/>
            <person name="Ravin N.V."/>
            <person name="Gromova A.S."/>
            <person name="Filippova S.N."/>
            <person name="Gal'Chenko V.F."/>
        </authorList>
    </citation>
    <scope>NUCLEOTIDE SEQUENCE [LARGE SCALE GENOMIC DNA]</scope>
    <source>
        <strain evidence="2 3">K3-2</strain>
    </source>
</reference>
<gene>
    <name evidence="2" type="ORF">SERN_0743</name>
</gene>
<evidence type="ECO:0000256" key="1">
    <source>
        <dbReference type="SAM" id="MobiDB-lite"/>
    </source>
</evidence>
<accession>A0A4Z1EAV1</accession>
<dbReference type="Proteomes" id="UP000297318">
    <property type="component" value="Unassembled WGS sequence"/>
</dbReference>
<evidence type="ECO:0000313" key="3">
    <source>
        <dbReference type="Proteomes" id="UP000297318"/>
    </source>
</evidence>
<protein>
    <submittedName>
        <fullName evidence="2">Uncharacterized protein</fullName>
    </submittedName>
</protein>